<feature type="compositionally biased region" description="Basic and acidic residues" evidence="6">
    <location>
        <begin position="1658"/>
        <end position="1672"/>
    </location>
</feature>
<dbReference type="Proteomes" id="UP000824469">
    <property type="component" value="Unassembled WGS sequence"/>
</dbReference>
<dbReference type="InterPro" id="IPR003890">
    <property type="entry name" value="MIF4G-like_typ-3"/>
</dbReference>
<feature type="compositionally biased region" description="Polar residues" evidence="6">
    <location>
        <begin position="307"/>
        <end position="328"/>
    </location>
</feature>
<feature type="compositionally biased region" description="Polar residues" evidence="6">
    <location>
        <begin position="368"/>
        <end position="378"/>
    </location>
</feature>
<name>A0AA38G6A5_TAXCH</name>
<feature type="compositionally biased region" description="Polar residues" evidence="6">
    <location>
        <begin position="633"/>
        <end position="642"/>
    </location>
</feature>
<dbReference type="Pfam" id="PF02847">
    <property type="entry name" value="MA3"/>
    <property type="match status" value="1"/>
</dbReference>
<feature type="domain" description="MI" evidence="7">
    <location>
        <begin position="2024"/>
        <end position="2148"/>
    </location>
</feature>
<dbReference type="SMART" id="SM00543">
    <property type="entry name" value="MIF4G"/>
    <property type="match status" value="1"/>
</dbReference>
<feature type="compositionally biased region" description="Polar residues" evidence="6">
    <location>
        <begin position="82"/>
        <end position="92"/>
    </location>
</feature>
<feature type="region of interest" description="Disordered" evidence="6">
    <location>
        <begin position="629"/>
        <end position="673"/>
    </location>
</feature>
<dbReference type="Pfam" id="PF02854">
    <property type="entry name" value="MIF4G"/>
    <property type="match status" value="1"/>
</dbReference>
<feature type="compositionally biased region" description="Gly residues" evidence="6">
    <location>
        <begin position="1896"/>
        <end position="1906"/>
    </location>
</feature>
<comment type="caution">
    <text evidence="8">The sequence shown here is derived from an EMBL/GenBank/DDBJ whole genome shotgun (WGS) entry which is preliminary data.</text>
</comment>
<feature type="region of interest" description="Disordered" evidence="6">
    <location>
        <begin position="1"/>
        <end position="141"/>
    </location>
</feature>
<dbReference type="GO" id="GO:0003729">
    <property type="term" value="F:mRNA binding"/>
    <property type="evidence" value="ECO:0007669"/>
    <property type="project" value="TreeGrafter"/>
</dbReference>
<feature type="region of interest" description="Disordered" evidence="6">
    <location>
        <begin position="696"/>
        <end position="759"/>
    </location>
</feature>
<keyword evidence="9" id="KW-1185">Reference proteome</keyword>
<feature type="compositionally biased region" description="Polar residues" evidence="6">
    <location>
        <begin position="744"/>
        <end position="756"/>
    </location>
</feature>
<evidence type="ECO:0000256" key="6">
    <source>
        <dbReference type="SAM" id="MobiDB-lite"/>
    </source>
</evidence>
<sequence length="2224" mass="239655">MSPQQSKTEKSDAPQLRRASGGGRSSASGGAHPPKGGVGGPTPHNASNTSGKRSNGPGGQSRGNPNAGSSQSNANARVPNGGHTQRQQTGLVSATSASTPLPTTKQSNVGAPKSNGILPKPPIAQPSNIKASEQTSSMPTAAQAVLGETTRATAQQPFAFQFGSFSPTLINGFQIPARTSSAPPNFDEQKRDQARSGLPTDVSVSKTSALSGTVKQLEDQTISKQVASTLESTAEGNKIIQGTKASLTSVPSQEVIGGQIPSTLPMRSNNASSSQLQSHGVASGPRVTSSHVQSHGVVPVPRVPSSHLHSQGALSGSHAPSSQMQSQGVAADPHAPSFKLQSQGAIPGPHGPSSQMQPQGATPGLHAPSSQLQSQVVTSGLYAPSSQLQSQAVAPGSRSVQVPLQMPVQQQVFGSQGLTAGALHSQGMLHHGLGFPQPLRHLMPQQSHVQSPQFLTGNHQMNSQIPIQVTGPVGTHLSSYVTAPQTNQYAPQRTSTVKITHPTTHEELKFGPKGVKSDSHVDSGIATLIPDSSPLPGGLSQYGPPHSGSVPISSLHQMNFYPSVSAGSYVHPPTFQQPPKMSVAVRPNIVHPLAGSNFPPVSHSGANVDSSKYPLHAAEASLATVKAPEGKTKNSVMSLSQGSHVSSSPAVAAAAREDTSNPVVSKSDIGGKHSTVSTHAMATHNSSDAIVSNSSAVTASGAGENHHASEEQKIESIKPVGVSSREHLKKMSKTEIKHKKHHQTQASLPRSSSNAQVELKGEVVAESSEVCGSCADGSKSGSSQGKHKKQQQQQTPLLQSSSTARFELKEVATESSEVSSCTEADKFAVSHPSLSTSIAPLVTYPKTTVKSVDGGATPELARKAFETILHFPSPEPGSIANPSDSATIPVKVDEISTSKSSSGNMSNNTDFSSLGVTGYRVPVGKMLTDDSSIGVEESLQNSEARDEFVVDDATSHLEALDQMGGEKTEMSGLENKLVSKEVGWSTEVRDGTVCNDTLARSRNLTSRESTSASDLTIRDVQSLESASISDMVSCSDAAQCANSNNEDTGIRLLDDTDEISDTPSLSVNSSIVNNNINDQPDDCADYVIGNEKVSLPEEEAKLNKMKHGGLASQQAELDNGTVVDDQNLVKDKKTEELVVMMQSTFSDEAPQLELKSEDLVVFPVADETIKEGQSGLPSGDTCKSNHDIGAGQVEALTANVKKLDTQEWTEVSIRDSDNHEAMVASPQVPSLLVENEAKLDLLDKMTEKEAKSSINVLLNNKIANIGDIPKTVANKKKKKLKDCLSKADAAAPTGDLYNAYKVPEKPEDLNSGEPSKVGCTVVEEKPSLKETQKHVPKEVDDWEDAAEISTNMEQVVSTITNNNSSGGRKYSRDFLLTFREHCNDLPSEFAICQDLIDIMVNRQAVTFHHGEGEPLASTGRALDYSRPDRRGSNIASMDEDKWIKPGDAFAGGRDMRMDMGFGGPSGGFRPVQGYKTGFGKNMRGVPPHMTGLLPSGPFVQAPFTQGGLMRNNSDVDRWQRASGLQKGLIPPPVIHKTDNRYEVGKVSDEEDLKQRQIKSILNKLTPQNFDKLFLKVKEVNIDSALCLTGVISQIFDKALTEPTFCEMYAKFCVQLAAGLPEFYEDNEKVMFRRVLLNKCQEEFERDEREQAEAENEDGEIKLSKEEREEKRSAQRRRMLGNIRFIGELYKESMLTERIMHECIKKLLGEYQKPDEENVESLCKLMSTIGHMIDHSKAKEHIDAYFNRITQMASNQALPSRLRFMLKDVIDLRRNAWQQRRKVDGPKKIEEVHRDAAQERQQVNRLNRIPSMGHSGRRISTPPDHGSRGSQMSPFMAGAPMGSAAHMSGMRGVQSQTGMRGNFIAQDARVSDRNNDRAMPLPLQYRPSDEGQLTLGPQGGLGRGITGRGHPMQPNRNSPADGPLVTSGSNRRANLASMSGYNPNAGAERMSVGTRDEISSRIHSGGGEKSLFPRSGYPERNVLGNERREFRNTYSSFEKGGRSAALEHQQEYSHGLSVVQFSEEQLRKKSDMAIREYYSVRDLEEAALCVSDLKSPWYHPTLVLLWIMDSFDRKDVERDLLGDLLIHLSNTEPFLLSREQLIKGLEKVITSLEDAVVDAPRAPEFLGKILGKLVGVGLLAIHDIAVPLEEGGIERGSLLETGLAINVLGTILDAVRREKGENVLLDLYRSSGLNLEAFVPPGNFESFLEKKNIQCLSTVSINRHL</sequence>
<dbReference type="GO" id="GO:0016281">
    <property type="term" value="C:eukaryotic translation initiation factor 4F complex"/>
    <property type="evidence" value="ECO:0007669"/>
    <property type="project" value="TreeGrafter"/>
</dbReference>
<feature type="region of interest" description="Disordered" evidence="6">
    <location>
        <begin position="773"/>
        <end position="803"/>
    </location>
</feature>
<reference evidence="8 9" key="1">
    <citation type="journal article" date="2021" name="Nat. Plants">
        <title>The Taxus genome provides insights into paclitaxel biosynthesis.</title>
        <authorList>
            <person name="Xiong X."/>
            <person name="Gou J."/>
            <person name="Liao Q."/>
            <person name="Li Y."/>
            <person name="Zhou Q."/>
            <person name="Bi G."/>
            <person name="Li C."/>
            <person name="Du R."/>
            <person name="Wang X."/>
            <person name="Sun T."/>
            <person name="Guo L."/>
            <person name="Liang H."/>
            <person name="Lu P."/>
            <person name="Wu Y."/>
            <person name="Zhang Z."/>
            <person name="Ro D.K."/>
            <person name="Shang Y."/>
            <person name="Huang S."/>
            <person name="Yan J."/>
        </authorList>
    </citation>
    <scope>NUCLEOTIDE SEQUENCE [LARGE SCALE GENOMIC DNA]</scope>
    <source>
        <strain evidence="8">Ta-2019</strain>
    </source>
</reference>
<evidence type="ECO:0000256" key="3">
    <source>
        <dbReference type="ARBA" id="ARBA00022845"/>
    </source>
</evidence>
<feature type="region of interest" description="Disordered" evidence="6">
    <location>
        <begin position="1809"/>
        <end position="1829"/>
    </location>
</feature>
<dbReference type="GO" id="GO:0003743">
    <property type="term" value="F:translation initiation factor activity"/>
    <property type="evidence" value="ECO:0007669"/>
    <property type="project" value="UniProtKB-KW"/>
</dbReference>
<dbReference type="EMBL" id="JAHRHJ020000004">
    <property type="protein sequence ID" value="KAH9317082.1"/>
    <property type="molecule type" value="Genomic_DNA"/>
</dbReference>
<feature type="compositionally biased region" description="Polar residues" evidence="6">
    <location>
        <begin position="1925"/>
        <end position="1941"/>
    </location>
</feature>
<keyword evidence="4" id="KW-0648">Protein biosynthesis</keyword>
<dbReference type="PANTHER" id="PTHR23253:SF9">
    <property type="entry name" value="EUKARYOTIC TRANSLATION INITIATION FACTOR 4 GAMMA 2"/>
    <property type="match status" value="1"/>
</dbReference>
<evidence type="ECO:0000313" key="8">
    <source>
        <dbReference type="EMBL" id="KAH9317082.1"/>
    </source>
</evidence>
<feature type="region of interest" description="Disordered" evidence="6">
    <location>
        <begin position="177"/>
        <end position="205"/>
    </location>
</feature>
<keyword evidence="2" id="KW-0396">Initiation factor</keyword>
<dbReference type="OMA" id="YIPQRTN"/>
<evidence type="ECO:0000259" key="7">
    <source>
        <dbReference type="PROSITE" id="PS51366"/>
    </source>
</evidence>
<feature type="compositionally biased region" description="Basic and acidic residues" evidence="6">
    <location>
        <begin position="704"/>
        <end position="716"/>
    </location>
</feature>
<feature type="compositionally biased region" description="Polar residues" evidence="6">
    <location>
        <begin position="62"/>
        <end position="75"/>
    </location>
</feature>
<accession>A0AA38G6A5</accession>
<dbReference type="GO" id="GO:0006417">
    <property type="term" value="P:regulation of translation"/>
    <property type="evidence" value="ECO:0007669"/>
    <property type="project" value="UniProtKB-KW"/>
</dbReference>
<feature type="region of interest" description="Disordered" evidence="6">
    <location>
        <begin position="1646"/>
        <end position="1672"/>
    </location>
</feature>
<keyword evidence="3" id="KW-0810">Translation regulation</keyword>
<feature type="compositionally biased region" description="Basic residues" evidence="6">
    <location>
        <begin position="727"/>
        <end position="743"/>
    </location>
</feature>
<feature type="compositionally biased region" description="Low complexity" evidence="6">
    <location>
        <begin position="643"/>
        <end position="654"/>
    </location>
</feature>
<dbReference type="PANTHER" id="PTHR23253">
    <property type="entry name" value="EUKARYOTIC TRANSLATION INITIATION FACTOR 4 GAMMA"/>
    <property type="match status" value="1"/>
</dbReference>
<feature type="compositionally biased region" description="Low complexity" evidence="6">
    <location>
        <begin position="25"/>
        <end position="35"/>
    </location>
</feature>
<feature type="compositionally biased region" description="Polar residues" evidence="6">
    <location>
        <begin position="44"/>
        <end position="53"/>
    </location>
</feature>
<dbReference type="PROSITE" id="PS51366">
    <property type="entry name" value="MI"/>
    <property type="match status" value="1"/>
</dbReference>
<evidence type="ECO:0000313" key="9">
    <source>
        <dbReference type="Proteomes" id="UP000824469"/>
    </source>
</evidence>
<dbReference type="InterPro" id="IPR016024">
    <property type="entry name" value="ARM-type_fold"/>
</dbReference>
<feature type="compositionally biased region" description="Low complexity" evidence="6">
    <location>
        <begin position="93"/>
        <end position="104"/>
    </location>
</feature>
<dbReference type="InterPro" id="IPR003891">
    <property type="entry name" value="Initiation_fac_eIF4g_MI"/>
</dbReference>
<evidence type="ECO:0000256" key="2">
    <source>
        <dbReference type="ARBA" id="ARBA00022540"/>
    </source>
</evidence>
<proteinExistence type="inferred from homology"/>
<feature type="compositionally biased region" description="Polar residues" evidence="6">
    <location>
        <begin position="260"/>
        <end position="293"/>
    </location>
</feature>
<comment type="similarity">
    <text evidence="1">Belongs to the eukaryotic initiation factor 4G family.</text>
</comment>
<feature type="compositionally biased region" description="Polar residues" evidence="6">
    <location>
        <begin position="125"/>
        <end position="140"/>
    </location>
</feature>
<gene>
    <name evidence="8" type="ORF">KI387_018851</name>
</gene>
<organism evidence="8 9">
    <name type="scientific">Taxus chinensis</name>
    <name type="common">Chinese yew</name>
    <name type="synonym">Taxus wallichiana var. chinensis</name>
    <dbReference type="NCBI Taxonomy" id="29808"/>
    <lineage>
        <taxon>Eukaryota</taxon>
        <taxon>Viridiplantae</taxon>
        <taxon>Streptophyta</taxon>
        <taxon>Embryophyta</taxon>
        <taxon>Tracheophyta</taxon>
        <taxon>Spermatophyta</taxon>
        <taxon>Pinopsida</taxon>
        <taxon>Pinidae</taxon>
        <taxon>Conifers II</taxon>
        <taxon>Cupressales</taxon>
        <taxon>Taxaceae</taxon>
        <taxon>Taxus</taxon>
    </lineage>
</organism>
<dbReference type="SUPFAM" id="SSF48371">
    <property type="entry name" value="ARM repeat"/>
    <property type="match status" value="2"/>
</dbReference>
<dbReference type="FunFam" id="1.25.40.180:FF:000024">
    <property type="entry name" value="Eukaryotic translation initiation factor 4G"/>
    <property type="match status" value="1"/>
</dbReference>
<evidence type="ECO:0000256" key="4">
    <source>
        <dbReference type="ARBA" id="ARBA00022917"/>
    </source>
</evidence>
<evidence type="ECO:0000256" key="1">
    <source>
        <dbReference type="ARBA" id="ARBA00005775"/>
    </source>
</evidence>
<protein>
    <recommendedName>
        <fullName evidence="5">Eukaryotic translation initiation factor 4G</fullName>
    </recommendedName>
</protein>
<feature type="region of interest" description="Disordered" evidence="6">
    <location>
        <begin position="257"/>
        <end position="378"/>
    </location>
</feature>
<feature type="region of interest" description="Disordered" evidence="6">
    <location>
        <begin position="1870"/>
        <end position="1950"/>
    </location>
</feature>
<dbReference type="Gene3D" id="1.25.40.180">
    <property type="match status" value="2"/>
</dbReference>
<feature type="compositionally biased region" description="Low complexity" evidence="6">
    <location>
        <begin position="791"/>
        <end position="803"/>
    </location>
</feature>
<dbReference type="SMART" id="SM00544">
    <property type="entry name" value="MA3"/>
    <property type="match status" value="1"/>
</dbReference>
<dbReference type="FunFam" id="1.25.40.180:FF:000034">
    <property type="entry name" value="Eukaryotic translation initiation factor 4G"/>
    <property type="match status" value="1"/>
</dbReference>
<evidence type="ECO:0000256" key="5">
    <source>
        <dbReference type="ARBA" id="ARBA00067320"/>
    </source>
</evidence>